<sequence length="120" mass="13623">MINHGMPVMESNTVEALRLDFCNADFDLFGLYPAVCALKTLTGLEHETSDRIVFLNEISKIGKIVLKDNCPKRIVKDMSYARYLGKDFCQIYKALYGDAMLVFLSGAQIWPPETNRNIEL</sequence>
<comment type="caution">
    <text evidence="1">The sequence shown here is derived from an EMBL/GenBank/DDBJ whole genome shotgun (WGS) entry which is preliminary data.</text>
</comment>
<proteinExistence type="predicted"/>
<protein>
    <submittedName>
        <fullName evidence="1">Uncharacterized protein</fullName>
    </submittedName>
</protein>
<gene>
    <name evidence="1" type="ORF">PLOB_00016845</name>
</gene>
<dbReference type="EMBL" id="CALNXK010000020">
    <property type="protein sequence ID" value="CAH3107733.1"/>
    <property type="molecule type" value="Genomic_DNA"/>
</dbReference>
<organism evidence="1 2">
    <name type="scientific">Porites lobata</name>
    <dbReference type="NCBI Taxonomy" id="104759"/>
    <lineage>
        <taxon>Eukaryota</taxon>
        <taxon>Metazoa</taxon>
        <taxon>Cnidaria</taxon>
        <taxon>Anthozoa</taxon>
        <taxon>Hexacorallia</taxon>
        <taxon>Scleractinia</taxon>
        <taxon>Fungiina</taxon>
        <taxon>Poritidae</taxon>
        <taxon>Porites</taxon>
    </lineage>
</organism>
<evidence type="ECO:0000313" key="1">
    <source>
        <dbReference type="EMBL" id="CAH3107733.1"/>
    </source>
</evidence>
<name>A0ABN8NFV0_9CNID</name>
<evidence type="ECO:0000313" key="2">
    <source>
        <dbReference type="Proteomes" id="UP001159405"/>
    </source>
</evidence>
<dbReference type="Proteomes" id="UP001159405">
    <property type="component" value="Unassembled WGS sequence"/>
</dbReference>
<reference evidence="1 2" key="1">
    <citation type="submission" date="2022-05" db="EMBL/GenBank/DDBJ databases">
        <authorList>
            <consortium name="Genoscope - CEA"/>
            <person name="William W."/>
        </authorList>
    </citation>
    <scope>NUCLEOTIDE SEQUENCE [LARGE SCALE GENOMIC DNA]</scope>
</reference>
<accession>A0ABN8NFV0</accession>
<keyword evidence="2" id="KW-1185">Reference proteome</keyword>